<dbReference type="PRINTS" id="PR00080">
    <property type="entry name" value="SDRFAMILY"/>
</dbReference>
<gene>
    <name evidence="3" type="ORF">DTER00134_LOCUS13580</name>
</gene>
<feature type="compositionally biased region" description="Polar residues" evidence="2">
    <location>
        <begin position="7"/>
        <end position="22"/>
    </location>
</feature>
<feature type="region of interest" description="Disordered" evidence="2">
    <location>
        <begin position="69"/>
        <end position="89"/>
    </location>
</feature>
<dbReference type="GO" id="GO:0010304">
    <property type="term" value="P:PSII associated light-harvesting complex II catabolic process"/>
    <property type="evidence" value="ECO:0007669"/>
    <property type="project" value="TreeGrafter"/>
</dbReference>
<feature type="compositionally biased region" description="Low complexity" evidence="2">
    <location>
        <begin position="74"/>
        <end position="85"/>
    </location>
</feature>
<accession>A0A7S3QZZ3</accession>
<proteinExistence type="inferred from homology"/>
<dbReference type="InterPro" id="IPR036291">
    <property type="entry name" value="NAD(P)-bd_dom_sf"/>
</dbReference>
<evidence type="ECO:0000313" key="3">
    <source>
        <dbReference type="EMBL" id="CAE0498507.1"/>
    </source>
</evidence>
<dbReference type="Gene3D" id="3.40.50.720">
    <property type="entry name" value="NAD(P)-binding Rossmann-like Domain"/>
    <property type="match status" value="1"/>
</dbReference>
<organism evidence="3">
    <name type="scientific">Dunaliella tertiolecta</name>
    <name type="common">Green alga</name>
    <dbReference type="NCBI Taxonomy" id="3047"/>
    <lineage>
        <taxon>Eukaryota</taxon>
        <taxon>Viridiplantae</taxon>
        <taxon>Chlorophyta</taxon>
        <taxon>core chlorophytes</taxon>
        <taxon>Chlorophyceae</taxon>
        <taxon>CS clade</taxon>
        <taxon>Chlamydomonadales</taxon>
        <taxon>Dunaliellaceae</taxon>
        <taxon>Dunaliella</taxon>
    </lineage>
</organism>
<evidence type="ECO:0008006" key="4">
    <source>
        <dbReference type="Google" id="ProtNLM"/>
    </source>
</evidence>
<dbReference type="PRINTS" id="PR00081">
    <property type="entry name" value="GDHRDH"/>
</dbReference>
<comment type="similarity">
    <text evidence="1">Belongs to the short-chain dehydrogenases/reductases (SDR) family.</text>
</comment>
<evidence type="ECO:0000256" key="1">
    <source>
        <dbReference type="RuleBase" id="RU000363"/>
    </source>
</evidence>
<dbReference type="AlphaFoldDB" id="A0A7S3QZZ3"/>
<dbReference type="GO" id="GO:0034256">
    <property type="term" value="F:chlorophyll(ide) b reductase activity"/>
    <property type="evidence" value="ECO:0007669"/>
    <property type="project" value="TreeGrafter"/>
</dbReference>
<dbReference type="PANTHER" id="PTHR24314:SF15">
    <property type="entry name" value="CHLOROPHYLL(IDE) B REDUCTASE NOL, CHLOROPLASTIC"/>
    <property type="match status" value="1"/>
</dbReference>
<dbReference type="PROSITE" id="PS00061">
    <property type="entry name" value="ADH_SHORT"/>
    <property type="match status" value="1"/>
</dbReference>
<feature type="region of interest" description="Disordered" evidence="2">
    <location>
        <begin position="1"/>
        <end position="25"/>
    </location>
</feature>
<dbReference type="PANTHER" id="PTHR24314">
    <property type="entry name" value="NON-SPECIFIC LIPID TRANSFER PROTEIN-RELATED"/>
    <property type="match status" value="1"/>
</dbReference>
<dbReference type="EMBL" id="HBIP01022685">
    <property type="protein sequence ID" value="CAE0498507.1"/>
    <property type="molecule type" value="Transcribed_RNA"/>
</dbReference>
<dbReference type="Pfam" id="PF00106">
    <property type="entry name" value="adh_short"/>
    <property type="match status" value="1"/>
</dbReference>
<name>A0A7S3QZZ3_DUNTE</name>
<evidence type="ECO:0000256" key="2">
    <source>
        <dbReference type="SAM" id="MobiDB-lite"/>
    </source>
</evidence>
<sequence length="368" mass="39491">MRLAGSNKCSNAHGRSSSSEQYSHMPARGSTLLPYYSLNTSASSSLAPRPRCPSPAIATPALLQLRRTHSPVCSSASTEAPSAPTRKAAPLQPPYNVLVTGSTKGVGRALAEEFLLQGDRVIITSRSDERVQQTVAELAQQFGADRVKGRACNVGVSSDVVALADWAKSEFGTIDIWINNAGTNTYKFGPMTSLSNEELSEIVTTNVLGVMLCCKEAIRVMQDQPAGHIFNMDGAGADGNATPRMAAYGASKRSLAQLGKSLCAELTQANIQNVGIHNLSPGMVTTELLMAGADTPTAKFFINCLAEEAAFVAKDLVPRVRRVPMEAANSRTGRMEPAYIRALTQVKAFTQIFKRLLLGDRKNRFVQE</sequence>
<dbReference type="CDD" id="cd05233">
    <property type="entry name" value="SDR_c"/>
    <property type="match status" value="1"/>
</dbReference>
<dbReference type="GO" id="GO:0015996">
    <property type="term" value="P:chlorophyll catabolic process"/>
    <property type="evidence" value="ECO:0007669"/>
    <property type="project" value="TreeGrafter"/>
</dbReference>
<reference evidence="3" key="1">
    <citation type="submission" date="2021-01" db="EMBL/GenBank/DDBJ databases">
        <authorList>
            <person name="Corre E."/>
            <person name="Pelletier E."/>
            <person name="Niang G."/>
            <person name="Scheremetjew M."/>
            <person name="Finn R."/>
            <person name="Kale V."/>
            <person name="Holt S."/>
            <person name="Cochrane G."/>
            <person name="Meng A."/>
            <person name="Brown T."/>
            <person name="Cohen L."/>
        </authorList>
    </citation>
    <scope>NUCLEOTIDE SEQUENCE</scope>
    <source>
        <strain evidence="3">CCMP1320</strain>
    </source>
</reference>
<dbReference type="InterPro" id="IPR052625">
    <property type="entry name" value="Chl_b_Red"/>
</dbReference>
<dbReference type="SUPFAM" id="SSF51735">
    <property type="entry name" value="NAD(P)-binding Rossmann-fold domains"/>
    <property type="match status" value="1"/>
</dbReference>
<protein>
    <recommendedName>
        <fullName evidence="4">Chlorophyll(Ide) b reductase</fullName>
    </recommendedName>
</protein>
<dbReference type="InterPro" id="IPR020904">
    <property type="entry name" value="Sc_DH/Rdtase_CS"/>
</dbReference>
<dbReference type="InterPro" id="IPR002347">
    <property type="entry name" value="SDR_fam"/>
</dbReference>